<feature type="domain" description="Wax synthase" evidence="8">
    <location>
        <begin position="377"/>
        <end position="461"/>
    </location>
</feature>
<evidence type="ECO:0000256" key="2">
    <source>
        <dbReference type="ARBA" id="ARBA00007282"/>
    </source>
</evidence>
<dbReference type="GO" id="GO:0008374">
    <property type="term" value="F:O-acyltransferase activity"/>
    <property type="evidence" value="ECO:0007669"/>
    <property type="project" value="InterPro"/>
</dbReference>
<organism evidence="9 10">
    <name type="scientific">Cephalotrichum gorgonifer</name>
    <dbReference type="NCBI Taxonomy" id="2041049"/>
    <lineage>
        <taxon>Eukaryota</taxon>
        <taxon>Fungi</taxon>
        <taxon>Dikarya</taxon>
        <taxon>Ascomycota</taxon>
        <taxon>Pezizomycotina</taxon>
        <taxon>Sordariomycetes</taxon>
        <taxon>Hypocreomycetidae</taxon>
        <taxon>Microascales</taxon>
        <taxon>Microascaceae</taxon>
        <taxon>Cephalotrichum</taxon>
    </lineage>
</organism>
<proteinExistence type="inferred from homology"/>
<protein>
    <recommendedName>
        <fullName evidence="8">Wax synthase domain-containing protein</fullName>
    </recommendedName>
</protein>
<dbReference type="InterPro" id="IPR044851">
    <property type="entry name" value="Wax_synthase"/>
</dbReference>
<feature type="transmembrane region" description="Helical" evidence="7">
    <location>
        <begin position="427"/>
        <end position="447"/>
    </location>
</feature>
<feature type="transmembrane region" description="Helical" evidence="7">
    <location>
        <begin position="40"/>
        <end position="58"/>
    </location>
</feature>
<dbReference type="EMBL" id="ONZQ02000004">
    <property type="protein sequence ID" value="SPO00928.1"/>
    <property type="molecule type" value="Genomic_DNA"/>
</dbReference>
<dbReference type="GO" id="GO:0006629">
    <property type="term" value="P:lipid metabolic process"/>
    <property type="evidence" value="ECO:0007669"/>
    <property type="project" value="InterPro"/>
</dbReference>
<comment type="similarity">
    <text evidence="2">Belongs to the wax synthase family.</text>
</comment>
<feature type="transmembrane region" description="Helical" evidence="7">
    <location>
        <begin position="459"/>
        <end position="482"/>
    </location>
</feature>
<dbReference type="AlphaFoldDB" id="A0AAE8STT6"/>
<evidence type="ECO:0000313" key="9">
    <source>
        <dbReference type="EMBL" id="SPO00928.1"/>
    </source>
</evidence>
<dbReference type="GO" id="GO:0016020">
    <property type="term" value="C:membrane"/>
    <property type="evidence" value="ECO:0007669"/>
    <property type="project" value="UniProtKB-SubCell"/>
</dbReference>
<feature type="transmembrane region" description="Helical" evidence="7">
    <location>
        <begin position="289"/>
        <end position="311"/>
    </location>
</feature>
<dbReference type="Proteomes" id="UP001187682">
    <property type="component" value="Unassembled WGS sequence"/>
</dbReference>
<keyword evidence="10" id="KW-1185">Reference proteome</keyword>
<feature type="transmembrane region" description="Helical" evidence="7">
    <location>
        <begin position="94"/>
        <end position="116"/>
    </location>
</feature>
<evidence type="ECO:0000256" key="6">
    <source>
        <dbReference type="ARBA" id="ARBA00023136"/>
    </source>
</evidence>
<sequence>MFEQYANISLDIKALENAVRANHTGEFRAAMALGLSKPPVFPYILFGTFFLPGLYLAIPHANRPWLYRLRFAVMALIVSLNIKMMTDTSGANPAMSFGAGLYAYWGIMNCFSALIWKRPQFEAERILRVPARSRSAADMVVVKEKAEESDAVDRVECDGNSQITPKLISSDGAGDWRGDSTTGILDDLAKTVPRAPEIMLGQEGYEYYWEPFPADAPFSHRFNWAMDLVTNLRGEGWNFAVPTIPHPTLPETPGSGERAKLESIPKTAQAGYSRCNTTKEYLVRRIGSLALAYILLDAISTLMVMDPFFILGTTDWPLPPYLAVVPGPVLYTGRSLLVLFAVYAFVFLVLAYIDLIQFFIGGYFFPVRREPWCHCSIFGSTTEVLDRGLAGFWGGWWHQTFRVPFTAPVIWLVGRGYLPRRSKAARYAGYLSAFLNSALLHGSGSYTAVPPTKLHRLPLFFGLSAIGVLFQQAVCHACGDALDRLPRTVRRAGNLLFVAFWLQLTCWPLAAEFASAGVFILEPVPVSIFRGLGFGSEADGN</sequence>
<dbReference type="Pfam" id="PF13813">
    <property type="entry name" value="MBOAT_2"/>
    <property type="match status" value="1"/>
</dbReference>
<dbReference type="PANTHER" id="PTHR31595">
    <property type="entry name" value="LONG-CHAIN-ALCOHOL O-FATTY-ACYLTRANSFERASE 3-RELATED"/>
    <property type="match status" value="1"/>
</dbReference>
<reference evidence="9" key="1">
    <citation type="submission" date="2018-03" db="EMBL/GenBank/DDBJ databases">
        <authorList>
            <person name="Guldener U."/>
        </authorList>
    </citation>
    <scope>NUCLEOTIDE SEQUENCE</scope>
</reference>
<name>A0AAE8STT6_9PEZI</name>
<evidence type="ECO:0000256" key="1">
    <source>
        <dbReference type="ARBA" id="ARBA00004141"/>
    </source>
</evidence>
<comment type="caution">
    <text evidence="9">The sequence shown here is derived from an EMBL/GenBank/DDBJ whole genome shotgun (WGS) entry which is preliminary data.</text>
</comment>
<keyword evidence="6 7" id="KW-0472">Membrane</keyword>
<accession>A0AAE8STT6</accession>
<evidence type="ECO:0000259" key="8">
    <source>
        <dbReference type="Pfam" id="PF13813"/>
    </source>
</evidence>
<dbReference type="PANTHER" id="PTHR31595:SF67">
    <property type="entry name" value="WAX SYNTHASE DOMAIN-CONTAINING PROTEIN"/>
    <property type="match status" value="1"/>
</dbReference>
<evidence type="ECO:0000256" key="4">
    <source>
        <dbReference type="ARBA" id="ARBA00022692"/>
    </source>
</evidence>
<evidence type="ECO:0000256" key="7">
    <source>
        <dbReference type="SAM" id="Phobius"/>
    </source>
</evidence>
<keyword evidence="4 7" id="KW-0812">Transmembrane</keyword>
<keyword evidence="3" id="KW-0808">Transferase</keyword>
<feature type="transmembrane region" description="Helical" evidence="7">
    <location>
        <begin position="65"/>
        <end position="82"/>
    </location>
</feature>
<evidence type="ECO:0000256" key="5">
    <source>
        <dbReference type="ARBA" id="ARBA00022989"/>
    </source>
</evidence>
<keyword evidence="5 7" id="KW-1133">Transmembrane helix</keyword>
<feature type="transmembrane region" description="Helical" evidence="7">
    <location>
        <begin position="494"/>
        <end position="521"/>
    </location>
</feature>
<feature type="transmembrane region" description="Helical" evidence="7">
    <location>
        <begin position="331"/>
        <end position="353"/>
    </location>
</feature>
<dbReference type="InterPro" id="IPR032805">
    <property type="entry name" value="Wax_synthase_dom"/>
</dbReference>
<evidence type="ECO:0000313" key="10">
    <source>
        <dbReference type="Proteomes" id="UP001187682"/>
    </source>
</evidence>
<gene>
    <name evidence="9" type="ORF">DNG_03676</name>
</gene>
<comment type="subcellular location">
    <subcellularLocation>
        <location evidence="1">Membrane</location>
        <topology evidence="1">Multi-pass membrane protein</topology>
    </subcellularLocation>
</comment>
<evidence type="ECO:0000256" key="3">
    <source>
        <dbReference type="ARBA" id="ARBA00022679"/>
    </source>
</evidence>